<comment type="caution">
    <text evidence="1">The sequence shown here is derived from an EMBL/GenBank/DDBJ whole genome shotgun (WGS) entry which is preliminary data.</text>
</comment>
<sequence length="41" mass="5076">MTQRCYTSQTWYSEVIRSINKNLYTKRFTNKISTTREFYTD</sequence>
<keyword evidence="2" id="KW-1185">Reference proteome</keyword>
<reference evidence="1" key="1">
    <citation type="submission" date="2021-06" db="EMBL/GenBank/DDBJ databases">
        <authorList>
            <person name="Kallberg Y."/>
            <person name="Tangrot J."/>
            <person name="Rosling A."/>
        </authorList>
    </citation>
    <scope>NUCLEOTIDE SEQUENCE</scope>
    <source>
        <strain evidence="1">28 12/20/2015</strain>
    </source>
</reference>
<dbReference type="Proteomes" id="UP000789366">
    <property type="component" value="Unassembled WGS sequence"/>
</dbReference>
<evidence type="ECO:0000313" key="2">
    <source>
        <dbReference type="Proteomes" id="UP000789366"/>
    </source>
</evidence>
<name>A0ACA9K356_9GLOM</name>
<protein>
    <submittedName>
        <fullName evidence="1">7106_t:CDS:1</fullName>
    </submittedName>
</protein>
<accession>A0ACA9K356</accession>
<gene>
    <name evidence="1" type="ORF">SPELUC_LOCUS728</name>
</gene>
<dbReference type="EMBL" id="CAJVPW010000305">
    <property type="protein sequence ID" value="CAG8449735.1"/>
    <property type="molecule type" value="Genomic_DNA"/>
</dbReference>
<evidence type="ECO:0000313" key="1">
    <source>
        <dbReference type="EMBL" id="CAG8449735.1"/>
    </source>
</evidence>
<organism evidence="1 2">
    <name type="scientific">Cetraspora pellucida</name>
    <dbReference type="NCBI Taxonomy" id="1433469"/>
    <lineage>
        <taxon>Eukaryota</taxon>
        <taxon>Fungi</taxon>
        <taxon>Fungi incertae sedis</taxon>
        <taxon>Mucoromycota</taxon>
        <taxon>Glomeromycotina</taxon>
        <taxon>Glomeromycetes</taxon>
        <taxon>Diversisporales</taxon>
        <taxon>Gigasporaceae</taxon>
        <taxon>Cetraspora</taxon>
    </lineage>
</organism>
<proteinExistence type="predicted"/>